<proteinExistence type="predicted"/>
<protein>
    <submittedName>
        <fullName evidence="2">Uncharacterized protein</fullName>
    </submittedName>
</protein>
<organism evidence="2 3">
    <name type="scientific">Methylophaga lonarensis MPL</name>
    <dbReference type="NCBI Taxonomy" id="1286106"/>
    <lineage>
        <taxon>Bacteria</taxon>
        <taxon>Pseudomonadati</taxon>
        <taxon>Pseudomonadota</taxon>
        <taxon>Gammaproteobacteria</taxon>
        <taxon>Thiotrichales</taxon>
        <taxon>Piscirickettsiaceae</taxon>
        <taxon>Methylophaga</taxon>
    </lineage>
</organism>
<dbReference type="EMBL" id="APHR01000013">
    <property type="protein sequence ID" value="EMR13863.1"/>
    <property type="molecule type" value="Genomic_DNA"/>
</dbReference>
<sequence>MDLTWGAIGKVMAAGLATYFLLPAILILRDLILWKLVGAFILNEDLRRKLKRYVQIAYEWNSKYAVQSKAQTVGDRTTYTIDGKEVSSEEWFRHFSESNQIGQELRELKFEIDRKARFLRWLLKHYQQDDSDPINDWKRKEFERLNAKNGAEKS</sequence>
<dbReference type="RefSeq" id="WP_009725638.1">
    <property type="nucleotide sequence ID" value="NZ_APHR01000013.1"/>
</dbReference>
<comment type="caution">
    <text evidence="2">The sequence shown here is derived from an EMBL/GenBank/DDBJ whole genome shotgun (WGS) entry which is preliminary data.</text>
</comment>
<dbReference type="AlphaFoldDB" id="M7NYG2"/>
<feature type="transmembrane region" description="Helical" evidence="1">
    <location>
        <begin position="20"/>
        <end position="42"/>
    </location>
</feature>
<dbReference type="OrthoDB" id="7061463at2"/>
<evidence type="ECO:0000256" key="1">
    <source>
        <dbReference type="SAM" id="Phobius"/>
    </source>
</evidence>
<keyword evidence="1" id="KW-0812">Transmembrane</keyword>
<dbReference type="Proteomes" id="UP000012019">
    <property type="component" value="Unassembled WGS sequence"/>
</dbReference>
<keyword evidence="3" id="KW-1185">Reference proteome</keyword>
<keyword evidence="1" id="KW-0472">Membrane</keyword>
<reference evidence="2 3" key="1">
    <citation type="journal article" date="2013" name="Genome Announc.">
        <title>Draft Genome Sequence of Methylophaga lonarensis MPLT, a Haloalkaliphilic (Non-Methane-Utilizing) Methylotroph.</title>
        <authorList>
            <person name="Shetty S.A."/>
            <person name="Marathe N.P."/>
            <person name="Munot H."/>
            <person name="Antony C.P."/>
            <person name="Dhotre D.P."/>
            <person name="Murrell J.C."/>
            <person name="Shouche Y.S."/>
        </authorList>
    </citation>
    <scope>NUCLEOTIDE SEQUENCE [LARGE SCALE GENOMIC DNA]</scope>
    <source>
        <strain evidence="2 3">MPL</strain>
    </source>
</reference>
<gene>
    <name evidence="2" type="ORF">MPL1_02998</name>
</gene>
<evidence type="ECO:0000313" key="2">
    <source>
        <dbReference type="EMBL" id="EMR13863.1"/>
    </source>
</evidence>
<accession>M7NYG2</accession>
<name>M7NYG2_9GAMM</name>
<keyword evidence="1" id="KW-1133">Transmembrane helix</keyword>
<evidence type="ECO:0000313" key="3">
    <source>
        <dbReference type="Proteomes" id="UP000012019"/>
    </source>
</evidence>